<keyword evidence="9" id="KW-1185">Reference proteome</keyword>
<dbReference type="Proteomes" id="UP000239907">
    <property type="component" value="Unassembled WGS sequence"/>
</dbReference>
<organism evidence="8 9">
    <name type="scientific">Rubritalea profundi</name>
    <dbReference type="NCBI Taxonomy" id="1658618"/>
    <lineage>
        <taxon>Bacteria</taxon>
        <taxon>Pseudomonadati</taxon>
        <taxon>Verrucomicrobiota</taxon>
        <taxon>Verrucomicrobiia</taxon>
        <taxon>Verrucomicrobiales</taxon>
        <taxon>Rubritaleaceae</taxon>
        <taxon>Rubritalea</taxon>
    </lineage>
</organism>
<dbReference type="GO" id="GO:0019843">
    <property type="term" value="F:rRNA binding"/>
    <property type="evidence" value="ECO:0007669"/>
    <property type="project" value="UniProtKB-UniRule"/>
</dbReference>
<dbReference type="Gene3D" id="3.30.1490.10">
    <property type="match status" value="1"/>
</dbReference>
<dbReference type="InterPro" id="IPR035987">
    <property type="entry name" value="Ribosomal_uS8_sf"/>
</dbReference>
<dbReference type="Pfam" id="PF00410">
    <property type="entry name" value="Ribosomal_S8"/>
    <property type="match status" value="1"/>
</dbReference>
<dbReference type="GO" id="GO:0005840">
    <property type="term" value="C:ribosome"/>
    <property type="evidence" value="ECO:0007669"/>
    <property type="project" value="UniProtKB-KW"/>
</dbReference>
<evidence type="ECO:0000313" key="8">
    <source>
        <dbReference type="EMBL" id="PQJ29224.1"/>
    </source>
</evidence>
<keyword evidence="3 6" id="KW-0687">Ribonucleoprotein</keyword>
<comment type="subunit">
    <text evidence="5 6">Part of the 30S ribosomal subunit. Contacts proteins S5 and S12.</text>
</comment>
<dbReference type="FunFam" id="3.30.1490.10:FF:000001">
    <property type="entry name" value="30S ribosomal protein S8"/>
    <property type="match status" value="1"/>
</dbReference>
<dbReference type="AlphaFoldDB" id="A0A2S7U4A4"/>
<keyword evidence="2 6" id="KW-0689">Ribosomal protein</keyword>
<gene>
    <name evidence="6" type="primary">rpsH</name>
    <name evidence="8" type="ORF">BSZ32_12460</name>
</gene>
<dbReference type="EMBL" id="MQWA01000001">
    <property type="protein sequence ID" value="PQJ29224.1"/>
    <property type="molecule type" value="Genomic_DNA"/>
</dbReference>
<dbReference type="InterPro" id="IPR000630">
    <property type="entry name" value="Ribosomal_uS8"/>
</dbReference>
<proteinExistence type="inferred from homology"/>
<comment type="caution">
    <text evidence="8">The sequence shown here is derived from an EMBL/GenBank/DDBJ whole genome shotgun (WGS) entry which is preliminary data.</text>
</comment>
<dbReference type="GO" id="GO:0003735">
    <property type="term" value="F:structural constituent of ribosome"/>
    <property type="evidence" value="ECO:0007669"/>
    <property type="project" value="InterPro"/>
</dbReference>
<evidence type="ECO:0000256" key="2">
    <source>
        <dbReference type="ARBA" id="ARBA00022980"/>
    </source>
</evidence>
<evidence type="ECO:0000256" key="1">
    <source>
        <dbReference type="ARBA" id="ARBA00006471"/>
    </source>
</evidence>
<dbReference type="PROSITE" id="PS00053">
    <property type="entry name" value="RIBOSOMAL_S8"/>
    <property type="match status" value="1"/>
</dbReference>
<dbReference type="NCBIfam" id="NF001109">
    <property type="entry name" value="PRK00136.1"/>
    <property type="match status" value="1"/>
</dbReference>
<dbReference type="InterPro" id="IPR047863">
    <property type="entry name" value="Ribosomal_uS8_CS"/>
</dbReference>
<name>A0A2S7U4A4_9BACT</name>
<keyword evidence="6" id="KW-0699">rRNA-binding</keyword>
<evidence type="ECO:0000256" key="6">
    <source>
        <dbReference type="HAMAP-Rule" id="MF_01302"/>
    </source>
</evidence>
<dbReference type="Gene3D" id="3.30.1370.30">
    <property type="match status" value="1"/>
</dbReference>
<dbReference type="OrthoDB" id="9802617at2"/>
<dbReference type="GO" id="GO:1990904">
    <property type="term" value="C:ribonucleoprotein complex"/>
    <property type="evidence" value="ECO:0007669"/>
    <property type="project" value="UniProtKB-KW"/>
</dbReference>
<dbReference type="SUPFAM" id="SSF56047">
    <property type="entry name" value="Ribosomal protein S8"/>
    <property type="match status" value="1"/>
</dbReference>
<dbReference type="RefSeq" id="WP_105043716.1">
    <property type="nucleotide sequence ID" value="NZ_MQWA01000001.1"/>
</dbReference>
<protein>
    <recommendedName>
        <fullName evidence="4 6">Small ribosomal subunit protein uS8</fullName>
    </recommendedName>
</protein>
<dbReference type="GO" id="GO:0006412">
    <property type="term" value="P:translation"/>
    <property type="evidence" value="ECO:0007669"/>
    <property type="project" value="UniProtKB-UniRule"/>
</dbReference>
<comment type="similarity">
    <text evidence="1 6 7">Belongs to the universal ribosomal protein uS8 family.</text>
</comment>
<dbReference type="PANTHER" id="PTHR11758">
    <property type="entry name" value="40S RIBOSOMAL PROTEIN S15A"/>
    <property type="match status" value="1"/>
</dbReference>
<evidence type="ECO:0000256" key="4">
    <source>
        <dbReference type="ARBA" id="ARBA00035258"/>
    </source>
</evidence>
<sequence>MAVLSDPISDFLTRLKNASAAGNEKFSAPYSRMKQDIAGILVEEGYIWKAEVSGEGIDKIITVTVKYSDAGKAVITNLKRVSKPGLRQYVGASEVPRVLNGLGISILSTPKGLLSGAAAKKQNVGGEHLANIW</sequence>
<evidence type="ECO:0000256" key="5">
    <source>
        <dbReference type="ARBA" id="ARBA00046740"/>
    </source>
</evidence>
<accession>A0A2S7U4A4</accession>
<evidence type="ECO:0000313" key="9">
    <source>
        <dbReference type="Proteomes" id="UP000239907"/>
    </source>
</evidence>
<dbReference type="GO" id="GO:0005737">
    <property type="term" value="C:cytoplasm"/>
    <property type="evidence" value="ECO:0007669"/>
    <property type="project" value="UniProtKB-ARBA"/>
</dbReference>
<dbReference type="HAMAP" id="MF_01302_B">
    <property type="entry name" value="Ribosomal_uS8_B"/>
    <property type="match status" value="1"/>
</dbReference>
<comment type="function">
    <text evidence="6">One of the primary rRNA binding proteins, it binds directly to 16S rRNA central domain where it helps coordinate assembly of the platform of the 30S subunit.</text>
</comment>
<reference evidence="8 9" key="1">
    <citation type="submission" date="2016-12" db="EMBL/GenBank/DDBJ databases">
        <title>Study of bacterial adaptation to deep sea.</title>
        <authorList>
            <person name="Song J."/>
            <person name="Yoshizawa S."/>
            <person name="Kogure K."/>
        </authorList>
    </citation>
    <scope>NUCLEOTIDE SEQUENCE [LARGE SCALE GENOMIC DNA]</scope>
    <source>
        <strain evidence="8 9">SAORIC-165</strain>
    </source>
</reference>
<evidence type="ECO:0000256" key="3">
    <source>
        <dbReference type="ARBA" id="ARBA00023274"/>
    </source>
</evidence>
<evidence type="ECO:0000256" key="7">
    <source>
        <dbReference type="RuleBase" id="RU003660"/>
    </source>
</evidence>
<keyword evidence="6" id="KW-0694">RNA-binding</keyword>